<dbReference type="InterPro" id="IPR043128">
    <property type="entry name" value="Rev_trsase/Diguanyl_cyclase"/>
</dbReference>
<reference evidence="3 4" key="1">
    <citation type="submission" date="2016-10" db="EMBL/GenBank/DDBJ databases">
        <authorList>
            <person name="de Groot N.N."/>
        </authorList>
    </citation>
    <scope>NUCLEOTIDE SEQUENCE [LARGE SCALE GENOMIC DNA]</scope>
    <source>
        <strain evidence="3 4">DSM 12272</strain>
    </source>
</reference>
<keyword evidence="1" id="KW-1133">Transmembrane helix</keyword>
<sequence>MGSNEKISMKIDLYATLMVGYFFVACIAFVYLELSKSLEGYIMLMILMIVAQISYYLGKTGALIVGMIVDFVYCTYKFYLSFTKGVVLDNKIFYWIIIVPLTALLISTIAELILEMQVKISELEEKNKKFIMMDESTGIKNGRAFINEMPIYMNLHKRYKMPITLVMVRLKYSDKLASIVGEDLFKEVIRKCSEVLGETLRYEDGKYLIDKKTFAYILICDEDGALVVKNRMKEAVREIKIGKEKLYKNLNVEVQIGGFTQNEQVIDPMSFINLAEKELEYDV</sequence>
<feature type="transmembrane region" description="Helical" evidence="1">
    <location>
        <begin position="92"/>
        <end position="114"/>
    </location>
</feature>
<protein>
    <submittedName>
        <fullName evidence="3">Diguanylate cyclase, GGDEF domain</fullName>
    </submittedName>
</protein>
<name>A0A1H0VB23_9CLOT</name>
<keyword evidence="1" id="KW-0472">Membrane</keyword>
<proteinExistence type="predicted"/>
<evidence type="ECO:0000259" key="2">
    <source>
        <dbReference type="Pfam" id="PF00990"/>
    </source>
</evidence>
<dbReference type="RefSeq" id="WP_089972283.1">
    <property type="nucleotide sequence ID" value="NZ_FNJM01000015.1"/>
</dbReference>
<feature type="domain" description="GGDEF" evidence="2">
    <location>
        <begin position="132"/>
        <end position="279"/>
    </location>
</feature>
<dbReference type="Gene3D" id="3.30.70.270">
    <property type="match status" value="1"/>
</dbReference>
<keyword evidence="4" id="KW-1185">Reference proteome</keyword>
<dbReference type="AlphaFoldDB" id="A0A1H0VB23"/>
<dbReference type="OrthoDB" id="2157599at2"/>
<dbReference type="PROSITE" id="PS51257">
    <property type="entry name" value="PROKAR_LIPOPROTEIN"/>
    <property type="match status" value="1"/>
</dbReference>
<dbReference type="STRING" id="94869.SAMN04488529_11523"/>
<dbReference type="SUPFAM" id="SSF55073">
    <property type="entry name" value="Nucleotide cyclase"/>
    <property type="match status" value="1"/>
</dbReference>
<dbReference type="InterPro" id="IPR029787">
    <property type="entry name" value="Nucleotide_cyclase"/>
</dbReference>
<keyword evidence="1" id="KW-0812">Transmembrane</keyword>
<feature type="transmembrane region" description="Helical" evidence="1">
    <location>
        <begin position="12"/>
        <end position="32"/>
    </location>
</feature>
<gene>
    <name evidence="3" type="ORF">SAMN04488529_11523</name>
</gene>
<dbReference type="EMBL" id="FNJM01000015">
    <property type="protein sequence ID" value="SDP75296.1"/>
    <property type="molecule type" value="Genomic_DNA"/>
</dbReference>
<organism evidence="3 4">
    <name type="scientific">Clostridium gasigenes</name>
    <dbReference type="NCBI Taxonomy" id="94869"/>
    <lineage>
        <taxon>Bacteria</taxon>
        <taxon>Bacillati</taxon>
        <taxon>Bacillota</taxon>
        <taxon>Clostridia</taxon>
        <taxon>Eubacteriales</taxon>
        <taxon>Clostridiaceae</taxon>
        <taxon>Clostridium</taxon>
    </lineage>
</organism>
<evidence type="ECO:0000313" key="3">
    <source>
        <dbReference type="EMBL" id="SDP75296.1"/>
    </source>
</evidence>
<accession>A0A1H0VB23</accession>
<dbReference type="Proteomes" id="UP000198597">
    <property type="component" value="Unassembled WGS sequence"/>
</dbReference>
<dbReference type="InterPro" id="IPR000160">
    <property type="entry name" value="GGDEF_dom"/>
</dbReference>
<dbReference type="Pfam" id="PF00990">
    <property type="entry name" value="GGDEF"/>
    <property type="match status" value="1"/>
</dbReference>
<evidence type="ECO:0000256" key="1">
    <source>
        <dbReference type="SAM" id="Phobius"/>
    </source>
</evidence>
<evidence type="ECO:0000313" key="4">
    <source>
        <dbReference type="Proteomes" id="UP000198597"/>
    </source>
</evidence>